<comment type="caution">
    <text evidence="2">The sequence shown here is derived from an EMBL/GenBank/DDBJ whole genome shotgun (WGS) entry which is preliminary data.</text>
</comment>
<proteinExistence type="predicted"/>
<evidence type="ECO:0000256" key="1">
    <source>
        <dbReference type="SAM" id="Phobius"/>
    </source>
</evidence>
<name>T0Z0A8_9ZZZZ</name>
<feature type="transmembrane region" description="Helical" evidence="1">
    <location>
        <begin position="49"/>
        <end position="68"/>
    </location>
</feature>
<dbReference type="AlphaFoldDB" id="T0Z0A8"/>
<dbReference type="InterPro" id="IPR036259">
    <property type="entry name" value="MFS_trans_sf"/>
</dbReference>
<feature type="transmembrane region" description="Helical" evidence="1">
    <location>
        <begin position="75"/>
        <end position="94"/>
    </location>
</feature>
<protein>
    <submittedName>
        <fullName evidence="2">Multidrug ABC transporter</fullName>
    </submittedName>
</protein>
<keyword evidence="1" id="KW-0812">Transmembrane</keyword>
<dbReference type="PANTHER" id="PTHR23520:SF5">
    <property type="entry name" value="TRANSPORTER, PUTATIVE (AFU_ORTHOLOGUE AFUA_3G04000)-RELATED"/>
    <property type="match status" value="1"/>
</dbReference>
<feature type="non-terminal residue" evidence="2">
    <location>
        <position position="1"/>
    </location>
</feature>
<feature type="non-terminal residue" evidence="2">
    <location>
        <position position="182"/>
    </location>
</feature>
<dbReference type="EMBL" id="AUZY01010695">
    <property type="protein sequence ID" value="EQD37587.1"/>
    <property type="molecule type" value="Genomic_DNA"/>
</dbReference>
<reference evidence="2" key="1">
    <citation type="submission" date="2013-08" db="EMBL/GenBank/DDBJ databases">
        <authorList>
            <person name="Mendez C."/>
            <person name="Richter M."/>
            <person name="Ferrer M."/>
            <person name="Sanchez J."/>
        </authorList>
    </citation>
    <scope>NUCLEOTIDE SEQUENCE</scope>
</reference>
<dbReference type="SUPFAM" id="SSF103473">
    <property type="entry name" value="MFS general substrate transporter"/>
    <property type="match status" value="1"/>
</dbReference>
<sequence>FLIALVVSTVSVLVSIPIPIRPVERGRQPSARSREVIRRFTWTGVLNGFSQGLLTPFLIPFFVVVFALPRSEMAVYSTISSLIGTFALLAAPALERRWGFVRAIVGTRLVAAALAALMPFSPLAAALGIYFALPGLRVAALPAQTSALMGRLPHADRSEGAGTNQAARVGAASGATAAAGYG</sequence>
<dbReference type="PANTHER" id="PTHR23520">
    <property type="entry name" value="TRANSPORTER, PUTATIVE (AFU_ORTHOLOGUE AFUA_3G04000)-RELATED"/>
    <property type="match status" value="1"/>
</dbReference>
<reference evidence="2" key="2">
    <citation type="journal article" date="2014" name="ISME J.">
        <title>Microbial stratification in low pH oxic and suboxic macroscopic growths along an acid mine drainage.</title>
        <authorList>
            <person name="Mendez-Garcia C."/>
            <person name="Mesa V."/>
            <person name="Sprenger R.R."/>
            <person name="Richter M."/>
            <person name="Diez M.S."/>
            <person name="Solano J."/>
            <person name="Bargiela R."/>
            <person name="Golyshina O.V."/>
            <person name="Manteca A."/>
            <person name="Ramos J.L."/>
            <person name="Gallego J.R."/>
            <person name="Llorente I."/>
            <person name="Martins Dos Santos V.A."/>
            <person name="Jensen O.N."/>
            <person name="Pelaez A.I."/>
            <person name="Sanchez J."/>
            <person name="Ferrer M."/>
        </authorList>
    </citation>
    <scope>NUCLEOTIDE SEQUENCE</scope>
</reference>
<feature type="transmembrane region" description="Helical" evidence="1">
    <location>
        <begin position="109"/>
        <end position="133"/>
    </location>
</feature>
<keyword evidence="1" id="KW-1133">Transmembrane helix</keyword>
<accession>T0Z0A8</accession>
<organism evidence="2">
    <name type="scientific">mine drainage metagenome</name>
    <dbReference type="NCBI Taxonomy" id="410659"/>
    <lineage>
        <taxon>unclassified sequences</taxon>
        <taxon>metagenomes</taxon>
        <taxon>ecological metagenomes</taxon>
    </lineage>
</organism>
<evidence type="ECO:0000313" key="2">
    <source>
        <dbReference type="EMBL" id="EQD37587.1"/>
    </source>
</evidence>
<gene>
    <name evidence="2" type="ORF">B1B_16088</name>
</gene>
<keyword evidence="1" id="KW-0472">Membrane</keyword>